<dbReference type="Gene3D" id="2.120.10.70">
    <property type="entry name" value="Fucose-specific lectin"/>
    <property type="match status" value="1"/>
</dbReference>
<feature type="compositionally biased region" description="Basic and acidic residues" evidence="1">
    <location>
        <begin position="29"/>
        <end position="43"/>
    </location>
</feature>
<gene>
    <name evidence="3" type="ORF">B0T17DRAFT_170540</name>
</gene>
<feature type="region of interest" description="Disordered" evidence="1">
    <location>
        <begin position="24"/>
        <end position="50"/>
    </location>
</feature>
<evidence type="ECO:0000313" key="3">
    <source>
        <dbReference type="EMBL" id="KAK0628916.1"/>
    </source>
</evidence>
<proteinExistence type="predicted"/>
<feature type="region of interest" description="Disordered" evidence="1">
    <location>
        <begin position="119"/>
        <end position="165"/>
    </location>
</feature>
<dbReference type="AlphaFoldDB" id="A0AA39X878"/>
<accession>A0AA39X878</accession>
<keyword evidence="4" id="KW-1185">Reference proteome</keyword>
<organism evidence="3 4">
    <name type="scientific">Bombardia bombarda</name>
    <dbReference type="NCBI Taxonomy" id="252184"/>
    <lineage>
        <taxon>Eukaryota</taxon>
        <taxon>Fungi</taxon>
        <taxon>Dikarya</taxon>
        <taxon>Ascomycota</taxon>
        <taxon>Pezizomycotina</taxon>
        <taxon>Sordariomycetes</taxon>
        <taxon>Sordariomycetidae</taxon>
        <taxon>Sordariales</taxon>
        <taxon>Lasiosphaeriaceae</taxon>
        <taxon>Bombardia</taxon>
    </lineage>
</organism>
<sequence length="495" mass="52981">MALPSHAYGQEGLEVVTDQHSSAFPEVQGSHDPEAYHTEHDPHAAPQSMQHAHQVLPVGYNKAAATNGAYQPGPTELDGEAAPKAAGRRRLFFILGGVIAVLVILGAVLGGVLGSRAAAASSNSGSGSAQGQQNANGGSNSASATDPPSTATDTSATSSATSSATPIPTLKSVRVGSQFAATGWRGQGFFNIWMFYQGPDDVVRYSTYSSATDDWSTPKEITSIQPMAGTPMAAAANLDSDNPSVELYYLNSNSMLRGQHFREGETSSTGSPSDINKFSYSMDKDTKLSAFWPYVLSQNKNGTFRWHRNDYSAGAWVNESILDAAASAHTGMTILPTAVQYLDTIGFLYVDGQGELSTYAPPKSDTDIQGWGSASGSTNVDVPLNNTSIGAFAYARKGNEINTHVLFQNADQDIYDVYQDDDSNTWKGPTTHDALSGADDGTSIGCVMEGLWYYSNVNMSSLTDMTRCYYQSQNKIKEVWFDGDTWKDLGFLPMD</sequence>
<feature type="transmembrane region" description="Helical" evidence="2">
    <location>
        <begin position="91"/>
        <end position="113"/>
    </location>
</feature>
<name>A0AA39X878_9PEZI</name>
<reference evidence="3" key="1">
    <citation type="submission" date="2023-06" db="EMBL/GenBank/DDBJ databases">
        <title>Genome-scale phylogeny and comparative genomics of the fungal order Sordariales.</title>
        <authorList>
            <consortium name="Lawrence Berkeley National Laboratory"/>
            <person name="Hensen N."/>
            <person name="Bonometti L."/>
            <person name="Westerberg I."/>
            <person name="Brannstrom I.O."/>
            <person name="Guillou S."/>
            <person name="Cros-Aarteil S."/>
            <person name="Calhoun S."/>
            <person name="Haridas S."/>
            <person name="Kuo A."/>
            <person name="Mondo S."/>
            <person name="Pangilinan J."/>
            <person name="Riley R."/>
            <person name="LaButti K."/>
            <person name="Andreopoulos B."/>
            <person name="Lipzen A."/>
            <person name="Chen C."/>
            <person name="Yanf M."/>
            <person name="Daum C."/>
            <person name="Ng V."/>
            <person name="Clum A."/>
            <person name="Steindorff A."/>
            <person name="Ohm R."/>
            <person name="Martin F."/>
            <person name="Silar P."/>
            <person name="Natvig D."/>
            <person name="Lalanne C."/>
            <person name="Gautier V."/>
            <person name="Ament-velasquez S.L."/>
            <person name="Kruys A."/>
            <person name="Hutchinson M.I."/>
            <person name="Powell A.J."/>
            <person name="Barry K."/>
            <person name="Miller A.N."/>
            <person name="Grigoriev I.V."/>
            <person name="Debuchy R."/>
            <person name="Gladieux P."/>
            <person name="Thoren M.H."/>
            <person name="Johannesson H."/>
        </authorList>
    </citation>
    <scope>NUCLEOTIDE SEQUENCE</scope>
    <source>
        <strain evidence="3">SMH3391-2</strain>
    </source>
</reference>
<keyword evidence="2" id="KW-0472">Membrane</keyword>
<comment type="caution">
    <text evidence="3">The sequence shown here is derived from an EMBL/GenBank/DDBJ whole genome shotgun (WGS) entry which is preliminary data.</text>
</comment>
<evidence type="ECO:0000256" key="2">
    <source>
        <dbReference type="SAM" id="Phobius"/>
    </source>
</evidence>
<evidence type="ECO:0008006" key="5">
    <source>
        <dbReference type="Google" id="ProtNLM"/>
    </source>
</evidence>
<evidence type="ECO:0000256" key="1">
    <source>
        <dbReference type="SAM" id="MobiDB-lite"/>
    </source>
</evidence>
<keyword evidence="2" id="KW-0812">Transmembrane</keyword>
<dbReference type="Proteomes" id="UP001174934">
    <property type="component" value="Unassembled WGS sequence"/>
</dbReference>
<dbReference type="SUPFAM" id="SSF89372">
    <property type="entry name" value="Fucose-specific lectin"/>
    <property type="match status" value="1"/>
</dbReference>
<evidence type="ECO:0000313" key="4">
    <source>
        <dbReference type="Proteomes" id="UP001174934"/>
    </source>
</evidence>
<keyword evidence="2" id="KW-1133">Transmembrane helix</keyword>
<dbReference type="EMBL" id="JAULSR010000002">
    <property type="protein sequence ID" value="KAK0628916.1"/>
    <property type="molecule type" value="Genomic_DNA"/>
</dbReference>
<protein>
    <recommendedName>
        <fullName evidence="5">Fucose-specific lectin</fullName>
    </recommendedName>
</protein>